<evidence type="ECO:0000259" key="1">
    <source>
        <dbReference type="PROSITE" id="PS51462"/>
    </source>
</evidence>
<sequence>MSQAEEYFDIYDEQLQPAGIAPRTEVHERGLWHHTFQCWIVDEQNGERALLFQKRHHAKDTFPGFLDISCAGHLLAGERIEDGKRELEEELGLSVSFGQLEPCGIFREEKRLENGWIDREVCHVFVYRCSQPLQDYRLQADEVTGLYRISFGDARRLAGGKLGSGKLHATGVETDEQGVLRPVEREFGAENFVPREPAYFEMMLKVADRDGNRSGACADSR</sequence>
<dbReference type="InterPro" id="IPR015797">
    <property type="entry name" value="NUDIX_hydrolase-like_dom_sf"/>
</dbReference>
<evidence type="ECO:0000313" key="3">
    <source>
        <dbReference type="Proteomes" id="UP000295636"/>
    </source>
</evidence>
<proteinExistence type="predicted"/>
<reference evidence="2 3" key="1">
    <citation type="submission" date="2019-03" db="EMBL/GenBank/DDBJ databases">
        <title>This is whole genome sequence of Paenibacillus sp MS74 strain.</title>
        <authorList>
            <person name="Trinh H.N."/>
        </authorList>
    </citation>
    <scope>NUCLEOTIDE SEQUENCE [LARGE SCALE GENOMIC DNA]</scope>
    <source>
        <strain evidence="2 3">MS74</strain>
    </source>
</reference>
<dbReference type="CDD" id="cd04692">
    <property type="entry name" value="NUDIX_Hydrolase"/>
    <property type="match status" value="1"/>
</dbReference>
<dbReference type="Proteomes" id="UP000295636">
    <property type="component" value="Unassembled WGS sequence"/>
</dbReference>
<dbReference type="PANTHER" id="PTHR10885:SF0">
    <property type="entry name" value="ISOPENTENYL-DIPHOSPHATE DELTA-ISOMERASE"/>
    <property type="match status" value="1"/>
</dbReference>
<evidence type="ECO:0000313" key="2">
    <source>
        <dbReference type="EMBL" id="TDF98130.1"/>
    </source>
</evidence>
<dbReference type="Gene3D" id="3.90.79.10">
    <property type="entry name" value="Nucleoside Triphosphate Pyrophosphohydrolase"/>
    <property type="match status" value="1"/>
</dbReference>
<dbReference type="AlphaFoldDB" id="A0A4R5KTA9"/>
<dbReference type="EMBL" id="SMRT01000004">
    <property type="protein sequence ID" value="TDF98130.1"/>
    <property type="molecule type" value="Genomic_DNA"/>
</dbReference>
<comment type="caution">
    <text evidence="2">The sequence shown here is derived from an EMBL/GenBank/DDBJ whole genome shotgun (WGS) entry which is preliminary data.</text>
</comment>
<dbReference type="Pfam" id="PF00293">
    <property type="entry name" value="NUDIX"/>
    <property type="match status" value="1"/>
</dbReference>
<accession>A0A4R5KTA9</accession>
<name>A0A4R5KTA9_9BACL</name>
<protein>
    <submittedName>
        <fullName evidence="2">NUDIX domain-containing protein</fullName>
    </submittedName>
</protein>
<dbReference type="OrthoDB" id="9780586at2"/>
<dbReference type="GO" id="GO:0003824">
    <property type="term" value="F:catalytic activity"/>
    <property type="evidence" value="ECO:0007669"/>
    <property type="project" value="UniProtKB-ARBA"/>
</dbReference>
<organism evidence="2 3">
    <name type="scientific">Paenibacillus piri</name>
    <dbReference type="NCBI Taxonomy" id="2547395"/>
    <lineage>
        <taxon>Bacteria</taxon>
        <taxon>Bacillati</taxon>
        <taxon>Bacillota</taxon>
        <taxon>Bacilli</taxon>
        <taxon>Bacillales</taxon>
        <taxon>Paenibacillaceae</taxon>
        <taxon>Paenibacillus</taxon>
    </lineage>
</organism>
<dbReference type="SUPFAM" id="SSF55811">
    <property type="entry name" value="Nudix"/>
    <property type="match status" value="1"/>
</dbReference>
<keyword evidence="3" id="KW-1185">Reference proteome</keyword>
<dbReference type="InterPro" id="IPR000086">
    <property type="entry name" value="NUDIX_hydrolase_dom"/>
</dbReference>
<dbReference type="RefSeq" id="WP_133227929.1">
    <property type="nucleotide sequence ID" value="NZ_SMRT01000004.1"/>
</dbReference>
<dbReference type="PROSITE" id="PS51462">
    <property type="entry name" value="NUDIX"/>
    <property type="match status" value="1"/>
</dbReference>
<feature type="domain" description="Nudix hydrolase" evidence="1">
    <location>
        <begin position="31"/>
        <end position="170"/>
    </location>
</feature>
<gene>
    <name evidence="2" type="ORF">E1757_11545</name>
</gene>
<dbReference type="PANTHER" id="PTHR10885">
    <property type="entry name" value="ISOPENTENYL-DIPHOSPHATE DELTA-ISOMERASE"/>
    <property type="match status" value="1"/>
</dbReference>